<keyword evidence="2 5" id="KW-0645">Protease</keyword>
<feature type="non-terminal residue" evidence="8">
    <location>
        <position position="1049"/>
    </location>
</feature>
<comment type="caution">
    <text evidence="8">The sequence shown here is derived from an EMBL/GenBank/DDBJ whole genome shotgun (WGS) entry which is preliminary data.</text>
</comment>
<name>A0A5C6M660_9PLAN</name>
<dbReference type="InterPro" id="IPR038081">
    <property type="entry name" value="CalX-like_sf"/>
</dbReference>
<dbReference type="AlphaFoldDB" id="A0A5C6M660"/>
<dbReference type="SUPFAM" id="SSF63825">
    <property type="entry name" value="YWTD domain"/>
    <property type="match status" value="2"/>
</dbReference>
<dbReference type="PANTHER" id="PTHR43806">
    <property type="entry name" value="PEPTIDASE S8"/>
    <property type="match status" value="1"/>
</dbReference>
<dbReference type="InterPro" id="IPR022398">
    <property type="entry name" value="Peptidase_S8_His-AS"/>
</dbReference>
<dbReference type="PRINTS" id="PR00723">
    <property type="entry name" value="SUBTILISIN"/>
</dbReference>
<sequence>LEPRLVLSAQYVPNQVLVGVDRLTLDAGTGPQVAAVIEGSEVRPLGNYGVFLMNLPAGVTVPQAIEQLKGKPGIRYAEPNWIGDWANTPNDPDYSRMWGMENTGQQVNGTTGRPDADTDADLGWDQTTGNKGVLVAIVDSGTDYQHPDLAANIHVNSGEIAGNGIDDDNNGYVDDVNGYDFADGDADPMDFVGHGTHVSGTVGAVGDNGIGTVGMNWNVSLLPCKIGADLGGPVTSAAVEAINYAVSMGAVVSNHSYTVNPTQALEDAIINARANNHIVVVAAGNSSTNNDFNPVYPASYPEDNIVVAAATDQNDALAGFSNRGFNSVDIGAPGVNIWSTTPTAGSAFYGPNYDFSDGTSMASPMVTGAIALLRSVSPSASYQTIIQALYAGADRLPALFGRVSSGARLNVNGALNQLKSVSMSISRSAISENDGASAAVVTLRKVTAPFNQAVTVTMLISDGTEASSGGKVSLPVTIPAFQRQVTVAIDAIDDTLLDGTQQVVISIDYLGSEQDRLTLDVLDHETISVLATPDIVFEDAGANAGTLTITRSNTDIFSPDRIVAVNNSLRFFDRQGQLKSTVTVPWPTGFRPANQSVRDVAVMEDGKIAVFNGTSTVYVSIYNPGDGSWTHQIINNASASAADTGTGGLATTGSFVFISDLETSAGDAYGLVRYDVNSGQIDRFGTQSFGPRLFGSTWPESDVYELDPTTGASIRNFKTPASGGGAAGCAFDGKYIWFIVDDASNNLYKIDAETGSVVDTFFVGSTSNTGFEGIAYLNGLIYLLDGFLTDDIVVYDPVLRTIVNVLNVDGINGGFGLDLSGGLAPNPARNSLYVSATFSDTIYEISAKSGLILPKPDGSYRMWQSGEYWEGGLATLRNELYVGATAGGNKIRVFDLDGNYKRTIDQPFFFGLESLGGDGIDGLVDSSLRYRDVAVGFDSYIYALDVNGTDVGKFDPFTLEPLSFFQLSTPVLTLANDPAGNFYGGTALGELVKFGPGGNEISRIAGNLGALSDIEVNVSGAIIAAEQNERFAYSSTSLATITEYASGSS</sequence>
<keyword evidence="9" id="KW-1185">Reference proteome</keyword>
<dbReference type="InterPro" id="IPR015500">
    <property type="entry name" value="Peptidase_S8_subtilisin-rel"/>
</dbReference>
<dbReference type="InterPro" id="IPR036852">
    <property type="entry name" value="Peptidase_S8/S53_dom_sf"/>
</dbReference>
<comment type="similarity">
    <text evidence="1 5">Belongs to the peptidase S8 family.</text>
</comment>
<evidence type="ECO:0000259" key="6">
    <source>
        <dbReference type="Pfam" id="PF00082"/>
    </source>
</evidence>
<evidence type="ECO:0000256" key="5">
    <source>
        <dbReference type="PROSITE-ProRule" id="PRU01240"/>
    </source>
</evidence>
<evidence type="ECO:0000259" key="7">
    <source>
        <dbReference type="Pfam" id="PF22148"/>
    </source>
</evidence>
<gene>
    <name evidence="8" type="ORF">E3A20_13890</name>
</gene>
<dbReference type="GO" id="GO:0006508">
    <property type="term" value="P:proteolysis"/>
    <property type="evidence" value="ECO:0007669"/>
    <property type="project" value="UniProtKB-KW"/>
</dbReference>
<dbReference type="EMBL" id="SRHE01000264">
    <property type="protein sequence ID" value="TWW09482.1"/>
    <property type="molecule type" value="Genomic_DNA"/>
</dbReference>
<organism evidence="8 9">
    <name type="scientific">Planctomyces bekefii</name>
    <dbReference type="NCBI Taxonomy" id="1653850"/>
    <lineage>
        <taxon>Bacteria</taxon>
        <taxon>Pseudomonadati</taxon>
        <taxon>Planctomycetota</taxon>
        <taxon>Planctomycetia</taxon>
        <taxon>Planctomycetales</taxon>
        <taxon>Planctomycetaceae</taxon>
        <taxon>Planctomyces</taxon>
    </lineage>
</organism>
<feature type="domain" description="Peptidase S8/S53" evidence="6">
    <location>
        <begin position="131"/>
        <end position="393"/>
    </location>
</feature>
<keyword evidence="3 5" id="KW-0378">Hydrolase</keyword>
<proteinExistence type="inferred from homology"/>
<evidence type="ECO:0000256" key="1">
    <source>
        <dbReference type="ARBA" id="ARBA00011073"/>
    </source>
</evidence>
<dbReference type="GO" id="GO:0004252">
    <property type="term" value="F:serine-type endopeptidase activity"/>
    <property type="evidence" value="ECO:0007669"/>
    <property type="project" value="UniProtKB-UniRule"/>
</dbReference>
<dbReference type="SUPFAM" id="SSF52743">
    <property type="entry name" value="Subtilisin-like"/>
    <property type="match status" value="1"/>
</dbReference>
<protein>
    <submittedName>
        <fullName evidence="8">Peptidase S8</fullName>
    </submittedName>
</protein>
<feature type="active site" description="Charge relay system" evidence="5">
    <location>
        <position position="194"/>
    </location>
</feature>
<dbReference type="Pfam" id="PF22148">
    <property type="entry name" value="Fervidolysin_NPro-like"/>
    <property type="match status" value="1"/>
</dbReference>
<evidence type="ECO:0000313" key="9">
    <source>
        <dbReference type="Proteomes" id="UP000321083"/>
    </source>
</evidence>
<dbReference type="Pfam" id="PF00082">
    <property type="entry name" value="Peptidase_S8"/>
    <property type="match status" value="1"/>
</dbReference>
<feature type="active site" description="Charge relay system" evidence="5">
    <location>
        <position position="360"/>
    </location>
</feature>
<dbReference type="CDD" id="cd07473">
    <property type="entry name" value="Peptidases_S8_Subtilisin_like"/>
    <property type="match status" value="1"/>
</dbReference>
<dbReference type="PANTHER" id="PTHR43806:SF11">
    <property type="entry name" value="CEREVISIN-RELATED"/>
    <property type="match status" value="1"/>
</dbReference>
<reference evidence="8 9" key="2">
    <citation type="submission" date="2019-08" db="EMBL/GenBank/DDBJ databases">
        <authorList>
            <person name="Henke P."/>
        </authorList>
    </citation>
    <scope>NUCLEOTIDE SEQUENCE [LARGE SCALE GENOMIC DNA]</scope>
    <source>
        <strain evidence="8">Phe10_nw2017</strain>
    </source>
</reference>
<dbReference type="InterPro" id="IPR023828">
    <property type="entry name" value="Peptidase_S8_Ser-AS"/>
</dbReference>
<dbReference type="InterPro" id="IPR000209">
    <property type="entry name" value="Peptidase_S8/S53_dom"/>
</dbReference>
<dbReference type="InterPro" id="IPR034204">
    <property type="entry name" value="PfSUB1-like_cat_dom"/>
</dbReference>
<dbReference type="PROSITE" id="PS00138">
    <property type="entry name" value="SUBTILASE_SER"/>
    <property type="match status" value="1"/>
</dbReference>
<evidence type="ECO:0000256" key="4">
    <source>
        <dbReference type="ARBA" id="ARBA00022825"/>
    </source>
</evidence>
<dbReference type="InterPro" id="IPR054399">
    <property type="entry name" value="Fervidolysin-like_N_prodom"/>
</dbReference>
<accession>A0A5C6M660</accession>
<feature type="non-terminal residue" evidence="8">
    <location>
        <position position="1"/>
    </location>
</feature>
<evidence type="ECO:0000313" key="8">
    <source>
        <dbReference type="EMBL" id="TWW09482.1"/>
    </source>
</evidence>
<dbReference type="PROSITE" id="PS51892">
    <property type="entry name" value="SUBTILASE"/>
    <property type="match status" value="1"/>
</dbReference>
<reference evidence="8 9" key="1">
    <citation type="submission" date="2019-08" db="EMBL/GenBank/DDBJ databases">
        <title>100 year-old enigma solved: identification of Planctomyces bekefii, the type genus and species of the phylum Planctomycetes.</title>
        <authorList>
            <person name="Svetlana D.N."/>
            <person name="Overmann J."/>
        </authorList>
    </citation>
    <scope>NUCLEOTIDE SEQUENCE [LARGE SCALE GENOMIC DNA]</scope>
    <source>
        <strain evidence="8">Phe10_nw2017</strain>
    </source>
</reference>
<dbReference type="SUPFAM" id="SSF141072">
    <property type="entry name" value="CalX-like"/>
    <property type="match status" value="1"/>
</dbReference>
<evidence type="ECO:0000256" key="2">
    <source>
        <dbReference type="ARBA" id="ARBA00022670"/>
    </source>
</evidence>
<keyword evidence="4 5" id="KW-0720">Serine protease</keyword>
<feature type="active site" description="Charge relay system" evidence="5">
    <location>
        <position position="139"/>
    </location>
</feature>
<evidence type="ECO:0000256" key="3">
    <source>
        <dbReference type="ARBA" id="ARBA00022801"/>
    </source>
</evidence>
<dbReference type="Proteomes" id="UP000321083">
    <property type="component" value="Unassembled WGS sequence"/>
</dbReference>
<dbReference type="InterPro" id="IPR050131">
    <property type="entry name" value="Peptidase_S8_subtilisin-like"/>
</dbReference>
<feature type="domain" description="Fervidolysin-like N-terminal prodomain" evidence="7">
    <location>
        <begin position="9"/>
        <end position="80"/>
    </location>
</feature>
<dbReference type="SUPFAM" id="SSF63829">
    <property type="entry name" value="Calcium-dependent phosphotriesterase"/>
    <property type="match status" value="1"/>
</dbReference>
<dbReference type="Gene3D" id="3.40.50.200">
    <property type="entry name" value="Peptidase S8/S53 domain"/>
    <property type="match status" value="1"/>
</dbReference>
<dbReference type="PROSITE" id="PS00137">
    <property type="entry name" value="SUBTILASE_HIS"/>
    <property type="match status" value="1"/>
</dbReference>